<name>A0ABT5IZD2_9NEIS</name>
<evidence type="ECO:0000256" key="1">
    <source>
        <dbReference type="ARBA" id="ARBA00004418"/>
    </source>
</evidence>
<evidence type="ECO:0000256" key="6">
    <source>
        <dbReference type="SAM" id="SignalP"/>
    </source>
</evidence>
<feature type="signal peptide" evidence="6">
    <location>
        <begin position="1"/>
        <end position="21"/>
    </location>
</feature>
<accession>A0ABT5IZD2</accession>
<keyword evidence="3 6" id="KW-0732">Signal</keyword>
<dbReference type="PIRSF" id="PIRSF019574">
    <property type="entry name" value="Periplasmic_polyamine_BP"/>
    <property type="match status" value="1"/>
</dbReference>
<evidence type="ECO:0000256" key="4">
    <source>
        <dbReference type="ARBA" id="ARBA00022764"/>
    </source>
</evidence>
<proteinExistence type="inferred from homology"/>
<keyword evidence="4 5" id="KW-0574">Periplasm</keyword>
<sequence length="364" mass="40119">MSPRRSLLAAALALACASSHAAEEKILYLFNWADYFAPDTLSQFEKETGIKVRLDVYDSDETLQAKLLTGDSGYDVVWPSNDFMAKQIQAGVYRPLDKSKLPNLKHLDPRLMNIIAQSDPGHRFGVPYMWGTIGVGYDKVKVEKLLGKAPANSLDLLFNPATSSKLAAGGCRIGLQDSASAMLPLALRYIGRDPVNPAKADFDAALAMLEKVRNNISLFVGSPNASELISGELCVFTGYSGAINLATEKVREQGGKRSIVYDIPSIGSLMWFDGMLIPKTARHPDNAHAFINYILRPDVIAKISNATRYANANLGALKLMDRTLVGNPAIYLNDERKKTLFLQKVQSSDTTRLEGRTWMSFKRR</sequence>
<dbReference type="InterPro" id="IPR001188">
    <property type="entry name" value="Sperm_putr-bd"/>
</dbReference>
<dbReference type="PANTHER" id="PTHR30222">
    <property type="entry name" value="SPERMIDINE/PUTRESCINE-BINDING PERIPLASMIC PROTEIN"/>
    <property type="match status" value="1"/>
</dbReference>
<comment type="similarity">
    <text evidence="5">Belongs to the bacterial solute-binding protein PotD/PotF family.</text>
</comment>
<dbReference type="Gene3D" id="3.40.190.10">
    <property type="entry name" value="Periplasmic binding protein-like II"/>
    <property type="match status" value="2"/>
</dbReference>
<comment type="caution">
    <text evidence="7">The sequence shown here is derived from an EMBL/GenBank/DDBJ whole genome shotgun (WGS) entry which is preliminary data.</text>
</comment>
<evidence type="ECO:0000313" key="8">
    <source>
        <dbReference type="Proteomes" id="UP001219956"/>
    </source>
</evidence>
<protein>
    <recommendedName>
        <fullName evidence="5">Putrescine-binding periplasmic protein</fullName>
    </recommendedName>
</protein>
<dbReference type="Proteomes" id="UP001219956">
    <property type="component" value="Unassembled WGS sequence"/>
</dbReference>
<evidence type="ECO:0000256" key="5">
    <source>
        <dbReference type="PIRNR" id="PIRNR019574"/>
    </source>
</evidence>
<evidence type="ECO:0000256" key="2">
    <source>
        <dbReference type="ARBA" id="ARBA00022448"/>
    </source>
</evidence>
<keyword evidence="2 5" id="KW-0813">Transport</keyword>
<dbReference type="RefSeq" id="WP_272751825.1">
    <property type="nucleotide sequence ID" value="NZ_JAQQLF010000010.1"/>
</dbReference>
<evidence type="ECO:0000313" key="7">
    <source>
        <dbReference type="EMBL" id="MDC7717513.1"/>
    </source>
</evidence>
<comment type="subcellular location">
    <subcellularLocation>
        <location evidence="1 5">Periplasm</location>
    </subcellularLocation>
</comment>
<feature type="chain" id="PRO_5045250162" description="Putrescine-binding periplasmic protein" evidence="6">
    <location>
        <begin position="22"/>
        <end position="364"/>
    </location>
</feature>
<dbReference type="PANTHER" id="PTHR30222:SF12">
    <property type="entry name" value="NORSPERMIDINE SENSOR"/>
    <property type="match status" value="1"/>
</dbReference>
<dbReference type="SUPFAM" id="SSF53850">
    <property type="entry name" value="Periplasmic binding protein-like II"/>
    <property type="match status" value="1"/>
</dbReference>
<dbReference type="Pfam" id="PF13416">
    <property type="entry name" value="SBP_bac_8"/>
    <property type="match status" value="1"/>
</dbReference>
<keyword evidence="8" id="KW-1185">Reference proteome</keyword>
<reference evidence="7 8" key="1">
    <citation type="submission" date="2023-01" db="EMBL/GenBank/DDBJ databases">
        <title>Novel species of the genus Vogesella isolated from rivers.</title>
        <authorList>
            <person name="Lu H."/>
        </authorList>
    </citation>
    <scope>NUCLEOTIDE SEQUENCE [LARGE SCALE GENOMIC DNA]</scope>
    <source>
        <strain evidence="7 8">DC21W</strain>
    </source>
</reference>
<dbReference type="InterPro" id="IPR006059">
    <property type="entry name" value="SBP"/>
</dbReference>
<organism evidence="7 8">
    <name type="scientific">Vogesella aquatica</name>
    <dbReference type="NCBI Taxonomy" id="2984206"/>
    <lineage>
        <taxon>Bacteria</taxon>
        <taxon>Pseudomonadati</taxon>
        <taxon>Pseudomonadota</taxon>
        <taxon>Betaproteobacteria</taxon>
        <taxon>Neisseriales</taxon>
        <taxon>Chromobacteriaceae</taxon>
        <taxon>Vogesella</taxon>
    </lineage>
</organism>
<dbReference type="EMBL" id="JAQQLF010000010">
    <property type="protein sequence ID" value="MDC7717513.1"/>
    <property type="molecule type" value="Genomic_DNA"/>
</dbReference>
<evidence type="ECO:0000256" key="3">
    <source>
        <dbReference type="ARBA" id="ARBA00022729"/>
    </source>
</evidence>
<comment type="function">
    <text evidence="5">Required for the activity of the bacterial periplasmic transport system of putrescine.</text>
</comment>
<dbReference type="PRINTS" id="PR00909">
    <property type="entry name" value="SPERMDNBNDNG"/>
</dbReference>
<dbReference type="PROSITE" id="PS51257">
    <property type="entry name" value="PROKAR_LIPOPROTEIN"/>
    <property type="match status" value="1"/>
</dbReference>
<gene>
    <name evidence="7" type="ORF">PQU95_09840</name>
</gene>